<accession>A0A1I7WVU2</accession>
<sequence>MTSVKHVHKKYTPTFHSESDWKNIRVISIFAFADAFQFSFFVWTFWPYVQQVRYPLTDLIYKRNNKYLNRNYKFLCILHYFF</sequence>
<protein>
    <submittedName>
        <fullName evidence="3">MFS transporter</fullName>
    </submittedName>
</protein>
<reference evidence="3" key="1">
    <citation type="submission" date="2016-11" db="UniProtKB">
        <authorList>
            <consortium name="WormBaseParasite"/>
        </authorList>
    </citation>
    <scope>IDENTIFICATION</scope>
</reference>
<organism evidence="2 3">
    <name type="scientific">Heterorhabditis bacteriophora</name>
    <name type="common">Entomopathogenic nematode worm</name>
    <dbReference type="NCBI Taxonomy" id="37862"/>
    <lineage>
        <taxon>Eukaryota</taxon>
        <taxon>Metazoa</taxon>
        <taxon>Ecdysozoa</taxon>
        <taxon>Nematoda</taxon>
        <taxon>Chromadorea</taxon>
        <taxon>Rhabditida</taxon>
        <taxon>Rhabditina</taxon>
        <taxon>Rhabditomorpha</taxon>
        <taxon>Strongyloidea</taxon>
        <taxon>Heterorhabditidae</taxon>
        <taxon>Heterorhabditis</taxon>
    </lineage>
</organism>
<keyword evidence="1" id="KW-0812">Transmembrane</keyword>
<evidence type="ECO:0000313" key="3">
    <source>
        <dbReference type="WBParaSite" id="Hba_09344"/>
    </source>
</evidence>
<evidence type="ECO:0000256" key="1">
    <source>
        <dbReference type="SAM" id="Phobius"/>
    </source>
</evidence>
<dbReference type="Proteomes" id="UP000095283">
    <property type="component" value="Unplaced"/>
</dbReference>
<keyword evidence="2" id="KW-1185">Reference proteome</keyword>
<evidence type="ECO:0000313" key="2">
    <source>
        <dbReference type="Proteomes" id="UP000095283"/>
    </source>
</evidence>
<feature type="transmembrane region" description="Helical" evidence="1">
    <location>
        <begin position="26"/>
        <end position="46"/>
    </location>
</feature>
<proteinExistence type="predicted"/>
<keyword evidence="1" id="KW-1133">Transmembrane helix</keyword>
<keyword evidence="1" id="KW-0472">Membrane</keyword>
<name>A0A1I7WVU2_HETBA</name>
<dbReference type="WBParaSite" id="Hba_09344">
    <property type="protein sequence ID" value="Hba_09344"/>
    <property type="gene ID" value="Hba_09344"/>
</dbReference>
<dbReference type="AlphaFoldDB" id="A0A1I7WVU2"/>